<name>A0A6C0J9P4_9ZZZZ</name>
<evidence type="ECO:0000256" key="2">
    <source>
        <dbReference type="SAM" id="Phobius"/>
    </source>
</evidence>
<dbReference type="SUPFAM" id="SSF49899">
    <property type="entry name" value="Concanavalin A-like lectins/glucanases"/>
    <property type="match status" value="1"/>
</dbReference>
<organism evidence="3">
    <name type="scientific">viral metagenome</name>
    <dbReference type="NCBI Taxonomy" id="1070528"/>
    <lineage>
        <taxon>unclassified sequences</taxon>
        <taxon>metagenomes</taxon>
        <taxon>organismal metagenomes</taxon>
    </lineage>
</organism>
<keyword evidence="2" id="KW-0472">Membrane</keyword>
<feature type="transmembrane region" description="Helical" evidence="2">
    <location>
        <begin position="103"/>
        <end position="124"/>
    </location>
</feature>
<dbReference type="EMBL" id="MN740356">
    <property type="protein sequence ID" value="QHU02349.1"/>
    <property type="molecule type" value="Genomic_DNA"/>
</dbReference>
<feature type="coiled-coil region" evidence="1">
    <location>
        <begin position="445"/>
        <end position="472"/>
    </location>
</feature>
<feature type="transmembrane region" description="Helical" evidence="2">
    <location>
        <begin position="136"/>
        <end position="156"/>
    </location>
</feature>
<keyword evidence="2" id="KW-1133">Transmembrane helix</keyword>
<feature type="transmembrane region" description="Helical" evidence="2">
    <location>
        <begin position="264"/>
        <end position="282"/>
    </location>
</feature>
<keyword evidence="2" id="KW-0812">Transmembrane</keyword>
<dbReference type="InterPro" id="IPR013320">
    <property type="entry name" value="ConA-like_dom_sf"/>
</dbReference>
<evidence type="ECO:0000313" key="3">
    <source>
        <dbReference type="EMBL" id="QHU02349.1"/>
    </source>
</evidence>
<reference evidence="3" key="1">
    <citation type="journal article" date="2020" name="Nature">
        <title>Giant virus diversity and host interactions through global metagenomics.</title>
        <authorList>
            <person name="Schulz F."/>
            <person name="Roux S."/>
            <person name="Paez-Espino D."/>
            <person name="Jungbluth S."/>
            <person name="Walsh D.A."/>
            <person name="Denef V.J."/>
            <person name="McMahon K.D."/>
            <person name="Konstantinidis K.T."/>
            <person name="Eloe-Fadrosh E.A."/>
            <person name="Kyrpides N.C."/>
            <person name="Woyke T."/>
        </authorList>
    </citation>
    <scope>NUCLEOTIDE SEQUENCE</scope>
    <source>
        <strain evidence="3">GVMAG-M-3300025880-75</strain>
    </source>
</reference>
<feature type="transmembrane region" description="Helical" evidence="2">
    <location>
        <begin position="12"/>
        <end position="32"/>
    </location>
</feature>
<accession>A0A6C0J9P4</accession>
<keyword evidence="1" id="KW-0175">Coiled coil</keyword>
<proteinExistence type="predicted"/>
<feature type="transmembrane region" description="Helical" evidence="2">
    <location>
        <begin position="53"/>
        <end position="73"/>
    </location>
</feature>
<feature type="transmembrane region" description="Helical" evidence="2">
    <location>
        <begin position="193"/>
        <end position="215"/>
    </location>
</feature>
<protein>
    <submittedName>
        <fullName evidence="3">Uncharacterized protein</fullName>
    </submittedName>
</protein>
<sequence length="665" mass="75083">MTILNAVTSMIVYTPLILVCLTVLYGIGYGVWYYRTHGSLPPSYQAVSRTFLYILKQIIKPIIALVQLLWWLFPIDKSLFGYDSWRESLGFSPLGAWSPENRIRTIGILILVSIITVTSLVLKHGYPNTIVGYSKFLNGTLLTAAIVVVLGIFIIFNKTIMDTGLDNNPWPNVNYGDLPERQRKWTISTAGTYLYYSIGVGLLLGILFTLFYLIINYGLFSVGGMNMLMIVSVIAGIVVAYNMLSSNDNVRTALNRSEALSSLFYLVFIIPCLFGDTVKYIFNQVRHTPRTAYLLLGGEILVITLYFVIPMLQKYFYILMPSKNNNSSIINSKIQSIKKNQIIIKERIKRIKNFTASSVGFGKGKNKPIPLVPEGKIIDETGWVNIISNNLNNLGNEKKLTNLLINYGYISSSMCADNPYETDKSACTADMKKAIKYIQVYTIELVGLETKLIDSEEDLKNLEIELKRANNLQKSKVLLREPVYLKNKKFIGNFEEERLNNFEIEYNYNYALSGWFFFRANSLKSTCTANIPGVCSKEANNKSILNYGDKPNIMYNSIENKLKIKMNNGKDKKPIIYIIDDVPLQKWVNVVVNYDGGVLDIFMDSKLLASFNNVVPYMSQDQITIGDTGGVSGGVCNVVYFPQSISKERIDINYKILSNKNPPIV</sequence>
<evidence type="ECO:0000256" key="1">
    <source>
        <dbReference type="SAM" id="Coils"/>
    </source>
</evidence>
<feature type="transmembrane region" description="Helical" evidence="2">
    <location>
        <begin position="227"/>
        <end position="244"/>
    </location>
</feature>
<dbReference type="AlphaFoldDB" id="A0A6C0J9P4"/>
<feature type="transmembrane region" description="Helical" evidence="2">
    <location>
        <begin position="294"/>
        <end position="312"/>
    </location>
</feature>